<evidence type="ECO:0000313" key="10">
    <source>
        <dbReference type="EMBL" id="TWI74179.1"/>
    </source>
</evidence>
<feature type="domain" description="4Fe-4S ferredoxin-type" evidence="9">
    <location>
        <begin position="266"/>
        <end position="295"/>
    </location>
</feature>
<dbReference type="RefSeq" id="WP_144683183.1">
    <property type="nucleotide sequence ID" value="NZ_VLLC01000006.1"/>
</dbReference>
<gene>
    <name evidence="10" type="ORF">LZ24_01119</name>
</gene>
<evidence type="ECO:0000259" key="9">
    <source>
        <dbReference type="PROSITE" id="PS51379"/>
    </source>
</evidence>
<evidence type="ECO:0000256" key="8">
    <source>
        <dbReference type="SAM" id="Phobius"/>
    </source>
</evidence>
<dbReference type="PANTHER" id="PTHR30176">
    <property type="entry name" value="FERREDOXIN-TYPE PROTEIN NAPH"/>
    <property type="match status" value="1"/>
</dbReference>
<name>A0A562RYK1_9BACT</name>
<dbReference type="OrthoDB" id="9784262at2"/>
<keyword evidence="3" id="KW-0479">Metal-binding</keyword>
<feature type="transmembrane region" description="Helical" evidence="8">
    <location>
        <begin position="12"/>
        <end position="40"/>
    </location>
</feature>
<organism evidence="10 11">
    <name type="scientific">Desulfobotulus alkaliphilus</name>
    <dbReference type="NCBI Taxonomy" id="622671"/>
    <lineage>
        <taxon>Bacteria</taxon>
        <taxon>Pseudomonadati</taxon>
        <taxon>Thermodesulfobacteriota</taxon>
        <taxon>Desulfobacteria</taxon>
        <taxon>Desulfobacterales</taxon>
        <taxon>Desulfobacteraceae</taxon>
        <taxon>Desulfobotulus</taxon>
    </lineage>
</organism>
<dbReference type="InterPro" id="IPR017896">
    <property type="entry name" value="4Fe4S_Fe-S-bd"/>
</dbReference>
<keyword evidence="5" id="KW-0408">Iron</keyword>
<evidence type="ECO:0000256" key="4">
    <source>
        <dbReference type="ARBA" id="ARBA00022982"/>
    </source>
</evidence>
<keyword evidence="8" id="KW-0472">Membrane</keyword>
<feature type="region of interest" description="Disordered" evidence="7">
    <location>
        <begin position="313"/>
        <end position="340"/>
    </location>
</feature>
<dbReference type="PANTHER" id="PTHR30176:SF3">
    <property type="entry name" value="FERREDOXIN-TYPE PROTEIN NAPH"/>
    <property type="match status" value="1"/>
</dbReference>
<evidence type="ECO:0000256" key="7">
    <source>
        <dbReference type="SAM" id="MobiDB-lite"/>
    </source>
</evidence>
<evidence type="ECO:0000256" key="1">
    <source>
        <dbReference type="ARBA" id="ARBA00022448"/>
    </source>
</evidence>
<reference evidence="10 11" key="1">
    <citation type="submission" date="2019-07" db="EMBL/GenBank/DDBJ databases">
        <title>Genome sequencing of 100 strains of the haloalkaliphilic chemolithoautotrophic sulfur-oxidizing bacterium Thioalkalivibrio.</title>
        <authorList>
            <person name="Muyzer G."/>
        </authorList>
    </citation>
    <scope>NUCLEOTIDE SEQUENCE [LARGE SCALE GENOMIC DNA]</scope>
    <source>
        <strain evidence="10 11">ASO4-4</strain>
    </source>
</reference>
<keyword evidence="8" id="KW-0812">Transmembrane</keyword>
<dbReference type="Pfam" id="PF13237">
    <property type="entry name" value="Fer4_10"/>
    <property type="match status" value="1"/>
</dbReference>
<dbReference type="PROSITE" id="PS00198">
    <property type="entry name" value="4FE4S_FER_1"/>
    <property type="match status" value="1"/>
</dbReference>
<feature type="domain" description="4Fe-4S ferredoxin-type" evidence="9">
    <location>
        <begin position="234"/>
        <end position="263"/>
    </location>
</feature>
<keyword evidence="8" id="KW-1133">Transmembrane helix</keyword>
<evidence type="ECO:0000256" key="5">
    <source>
        <dbReference type="ARBA" id="ARBA00023004"/>
    </source>
</evidence>
<dbReference type="SUPFAM" id="SSF54862">
    <property type="entry name" value="4Fe-4S ferredoxins"/>
    <property type="match status" value="1"/>
</dbReference>
<feature type="transmembrane region" description="Helical" evidence="8">
    <location>
        <begin position="191"/>
        <end position="210"/>
    </location>
</feature>
<dbReference type="GO" id="GO:0005886">
    <property type="term" value="C:plasma membrane"/>
    <property type="evidence" value="ECO:0007669"/>
    <property type="project" value="TreeGrafter"/>
</dbReference>
<evidence type="ECO:0000256" key="6">
    <source>
        <dbReference type="ARBA" id="ARBA00023014"/>
    </source>
</evidence>
<dbReference type="GO" id="GO:0051539">
    <property type="term" value="F:4 iron, 4 sulfur cluster binding"/>
    <property type="evidence" value="ECO:0007669"/>
    <property type="project" value="UniProtKB-KW"/>
</dbReference>
<evidence type="ECO:0000313" key="11">
    <source>
        <dbReference type="Proteomes" id="UP000318307"/>
    </source>
</evidence>
<keyword evidence="4" id="KW-0249">Electron transport</keyword>
<accession>A0A562RYK1</accession>
<evidence type="ECO:0000256" key="3">
    <source>
        <dbReference type="ARBA" id="ARBA00022723"/>
    </source>
</evidence>
<dbReference type="AlphaFoldDB" id="A0A562RYK1"/>
<dbReference type="PROSITE" id="PS51379">
    <property type="entry name" value="4FE4S_FER_2"/>
    <property type="match status" value="2"/>
</dbReference>
<dbReference type="Pfam" id="PF12801">
    <property type="entry name" value="Fer4_5"/>
    <property type="match status" value="2"/>
</dbReference>
<comment type="caution">
    <text evidence="10">The sequence shown here is derived from an EMBL/GenBank/DDBJ whole genome shotgun (WGS) entry which is preliminary data.</text>
</comment>
<sequence>MRVDRIRLFVQALCFVFLIYGGLTIFSIGTAIPTMACIYAENRGGSCFLYPFQRFLSMPWAMLFGSAATAFLIYLGTFFLWALVFGKTFCGWICPLGFLQDLITKIREWVGIDGSRFAWKTRDRFQWVKYALLALLILLPMGIGNSLLGLPRFTPDLAVPFCQICPGKPLIPLFEGDLSHLIIDFSSTTKLVLSSLSMLIAGLFLVGGFVKRRYICAFCPMAALLSLFDRIGFVGLKKKGEACTCCGNCFRACPMEIREIAELRDKKHMVTQDCMLCMRCIEVCPENKALTATIIGLPVFSASAEGFLKRQNKTASAGGPFHGETPALQDTATDPESASK</sequence>
<proteinExistence type="predicted"/>
<protein>
    <submittedName>
        <fullName evidence="10">4Fe-4S binding protein</fullName>
    </submittedName>
</protein>
<keyword evidence="1" id="KW-0813">Transport</keyword>
<keyword evidence="6" id="KW-0411">Iron-sulfur</keyword>
<feature type="transmembrane region" description="Helical" evidence="8">
    <location>
        <begin position="130"/>
        <end position="150"/>
    </location>
</feature>
<dbReference type="Gene3D" id="3.30.70.20">
    <property type="match status" value="1"/>
</dbReference>
<keyword evidence="11" id="KW-1185">Reference proteome</keyword>
<dbReference type="Proteomes" id="UP000318307">
    <property type="component" value="Unassembled WGS sequence"/>
</dbReference>
<keyword evidence="2" id="KW-0004">4Fe-4S</keyword>
<dbReference type="EMBL" id="VLLC01000006">
    <property type="protein sequence ID" value="TWI74179.1"/>
    <property type="molecule type" value="Genomic_DNA"/>
</dbReference>
<dbReference type="InterPro" id="IPR051684">
    <property type="entry name" value="Electron_Trans/Redox"/>
</dbReference>
<feature type="compositionally biased region" description="Polar residues" evidence="7">
    <location>
        <begin position="328"/>
        <end position="340"/>
    </location>
</feature>
<evidence type="ECO:0000256" key="2">
    <source>
        <dbReference type="ARBA" id="ARBA00022485"/>
    </source>
</evidence>
<feature type="transmembrane region" description="Helical" evidence="8">
    <location>
        <begin position="60"/>
        <end position="83"/>
    </location>
</feature>
<dbReference type="GO" id="GO:0046872">
    <property type="term" value="F:metal ion binding"/>
    <property type="evidence" value="ECO:0007669"/>
    <property type="project" value="UniProtKB-KW"/>
</dbReference>
<dbReference type="InterPro" id="IPR017900">
    <property type="entry name" value="4Fe4S_Fe_S_CS"/>
</dbReference>